<organism evidence="6 7">
    <name type="scientific">Nocardia ignorata</name>
    <dbReference type="NCBI Taxonomy" id="145285"/>
    <lineage>
        <taxon>Bacteria</taxon>
        <taxon>Bacillati</taxon>
        <taxon>Actinomycetota</taxon>
        <taxon>Actinomycetes</taxon>
        <taxon>Mycobacteriales</taxon>
        <taxon>Nocardiaceae</taxon>
        <taxon>Nocardia</taxon>
    </lineage>
</organism>
<name>A0A4V3CN76_NOCIG</name>
<proteinExistence type="predicted"/>
<dbReference type="GO" id="GO:0016301">
    <property type="term" value="F:kinase activity"/>
    <property type="evidence" value="ECO:0007669"/>
    <property type="project" value="UniProtKB-KW"/>
</dbReference>
<evidence type="ECO:0000256" key="2">
    <source>
        <dbReference type="ARBA" id="ARBA00022741"/>
    </source>
</evidence>
<sequence>MAIVHQTTLTPSKLELLEAWLPTRRWYRGTTPRLSKAGGFRLDDPDGVVGIEFLLLIDDSATGPQLYHVPLTYRGAPLHGADEGLVGTMEHGVLGRRWAYDATRDPVAVNAVVDLLAGRATAQAQNYSDTVDSSVEVRRVDVPDNSVQPLDTDTHTDLPVSSELTLRIHRLPVDPLPDAVGAVAAPYVLAGVRRSVVEVVSVRTRATAPEENQV</sequence>
<evidence type="ECO:0000259" key="5">
    <source>
        <dbReference type="Pfam" id="PF18085"/>
    </source>
</evidence>
<dbReference type="GO" id="GO:0005524">
    <property type="term" value="F:ATP binding"/>
    <property type="evidence" value="ECO:0007669"/>
    <property type="project" value="UniProtKB-KW"/>
</dbReference>
<keyword evidence="1" id="KW-0808">Transferase</keyword>
<evidence type="ECO:0000256" key="1">
    <source>
        <dbReference type="ARBA" id="ARBA00022679"/>
    </source>
</evidence>
<evidence type="ECO:0000256" key="4">
    <source>
        <dbReference type="ARBA" id="ARBA00022840"/>
    </source>
</evidence>
<dbReference type="AlphaFoldDB" id="A0A4V3CN76"/>
<evidence type="ECO:0000256" key="3">
    <source>
        <dbReference type="ARBA" id="ARBA00022777"/>
    </source>
</evidence>
<dbReference type="InterPro" id="IPR040999">
    <property type="entry name" value="Mak_N_cap"/>
</dbReference>
<gene>
    <name evidence="6" type="ORF">DFR75_105160</name>
</gene>
<dbReference type="Proteomes" id="UP000295087">
    <property type="component" value="Unassembled WGS sequence"/>
</dbReference>
<keyword evidence="4" id="KW-0067">ATP-binding</keyword>
<keyword evidence="2" id="KW-0547">Nucleotide-binding</keyword>
<keyword evidence="7" id="KW-1185">Reference proteome</keyword>
<evidence type="ECO:0000313" key="7">
    <source>
        <dbReference type="Proteomes" id="UP000295087"/>
    </source>
</evidence>
<keyword evidence="3" id="KW-0418">Kinase</keyword>
<feature type="domain" description="Maltokinase N-terminal cap" evidence="5">
    <location>
        <begin position="20"/>
        <end position="105"/>
    </location>
</feature>
<comment type="caution">
    <text evidence="6">The sequence shown here is derived from an EMBL/GenBank/DDBJ whole genome shotgun (WGS) entry which is preliminary data.</text>
</comment>
<dbReference type="RefSeq" id="WP_067489882.1">
    <property type="nucleotide sequence ID" value="NZ_JBHXPO010000003.1"/>
</dbReference>
<protein>
    <recommendedName>
        <fullName evidence="5">Maltokinase N-terminal cap domain-containing protein</fullName>
    </recommendedName>
</protein>
<accession>A0A4V3CN76</accession>
<reference evidence="6 7" key="1">
    <citation type="submission" date="2019-03" db="EMBL/GenBank/DDBJ databases">
        <title>Genomic Encyclopedia of Type Strains, Phase IV (KMG-IV): sequencing the most valuable type-strain genomes for metagenomic binning, comparative biology and taxonomic classification.</title>
        <authorList>
            <person name="Goeker M."/>
        </authorList>
    </citation>
    <scope>NUCLEOTIDE SEQUENCE [LARGE SCALE GENOMIC DNA]</scope>
    <source>
        <strain evidence="6 7">DSM 44496</strain>
    </source>
</reference>
<dbReference type="Pfam" id="PF18085">
    <property type="entry name" value="Mak_N_cap"/>
    <property type="match status" value="1"/>
</dbReference>
<evidence type="ECO:0000313" key="6">
    <source>
        <dbReference type="EMBL" id="TDP32922.1"/>
    </source>
</evidence>
<dbReference type="EMBL" id="SNXK01000005">
    <property type="protein sequence ID" value="TDP32922.1"/>
    <property type="molecule type" value="Genomic_DNA"/>
</dbReference>